<evidence type="ECO:0000259" key="24">
    <source>
        <dbReference type="PROSITE" id="PS50102"/>
    </source>
</evidence>
<dbReference type="SMART" id="SM00361">
    <property type="entry name" value="RRM_1"/>
    <property type="match status" value="1"/>
</dbReference>
<evidence type="ECO:0000256" key="23">
    <source>
        <dbReference type="SAM" id="MobiDB-lite"/>
    </source>
</evidence>
<dbReference type="InterPro" id="IPR035979">
    <property type="entry name" value="RBD_domain_sf"/>
</dbReference>
<dbReference type="GO" id="GO:0005684">
    <property type="term" value="C:U2-type spliceosomal complex"/>
    <property type="evidence" value="ECO:0007669"/>
    <property type="project" value="TreeGrafter"/>
</dbReference>
<dbReference type="SUPFAM" id="SSF54928">
    <property type="entry name" value="RNA-binding domain, RBD"/>
    <property type="match status" value="1"/>
</dbReference>
<keyword evidence="8" id="KW-0747">Spliceosome</keyword>
<keyword evidence="9" id="KW-0677">Repeat</keyword>
<dbReference type="PANTHER" id="PTHR15608">
    <property type="entry name" value="SPLICING FACTOR U2AF-ASSOCIATED PROTEIN 2"/>
    <property type="match status" value="1"/>
</dbReference>
<name>A0A9P0E111_NEZVI</name>
<accession>A0A9P0E111</accession>
<feature type="region of interest" description="Disordered" evidence="23">
    <location>
        <begin position="1"/>
        <end position="30"/>
    </location>
</feature>
<keyword evidence="26" id="KW-1185">Reference proteome</keyword>
<keyword evidence="10" id="KW-0227">DNA damage</keyword>
<dbReference type="Pfam" id="PF00076">
    <property type="entry name" value="RRM_1"/>
    <property type="match status" value="2"/>
</dbReference>
<feature type="domain" description="RRM" evidence="24">
    <location>
        <begin position="230"/>
        <end position="316"/>
    </location>
</feature>
<evidence type="ECO:0000256" key="1">
    <source>
        <dbReference type="ARBA" id="ARBA00004123"/>
    </source>
</evidence>
<feature type="region of interest" description="Disordered" evidence="23">
    <location>
        <begin position="182"/>
        <end position="212"/>
    </location>
</feature>
<keyword evidence="11" id="KW-0832">Ubl conjugation</keyword>
<dbReference type="PANTHER" id="PTHR15608:SF0">
    <property type="entry name" value="HIV TAT-SPECIFIC FACTOR 1"/>
    <property type="match status" value="1"/>
</dbReference>
<dbReference type="Proteomes" id="UP001152798">
    <property type="component" value="Chromosome 1"/>
</dbReference>
<sequence>MLMADENLKLTEEKNIDPDNKDNESKTFDKSSLRYEDGKCFYKDPESGVDYEWKESSGKWVTNTNDYVFDGETYVYTDSKTNISYKWDKEENKWVQNEGISLTKSKIKSNDENDEEVDSDDEEKEVIRQDMSKGTYGTDGNSLTYTDPNDGSVYVWDKEKNAWFPKVDDDFLAHYQLNYGFSNPDTQEKSKSPEKEDSKSSSEVKPDEAEVLKRKAQEPTWFDISDETNNKVYVSNLPLDITETEFVDLMQKCGLVMKDPDSGKMKVKLYTERGSDVLKGDALCTYIKVESVALALNILDGYDLRGNKIHVERAKFTMKGESYDPSLKPKKKKRKDREKIKKMQEKLFDWRPEKIVGERSKHERVVIIKNLFHPKIFDEDVSLILEYQEDLREECRKCGDVRKVMLYDRHPEGVAQVIFKEPEAADACVQLLNNRWFGKRQITAETWDGKTKFKIAETDSEISERLDNWSSFLEGDKTKKVKIEKTKSEVTVPKSEEINNDSDGTRSSAGSGDETDEEH</sequence>
<evidence type="ECO:0000256" key="17">
    <source>
        <dbReference type="ARBA" id="ARBA00023187"/>
    </source>
</evidence>
<organism evidence="25 26">
    <name type="scientific">Nezara viridula</name>
    <name type="common">Southern green stink bug</name>
    <name type="synonym">Cimex viridulus</name>
    <dbReference type="NCBI Taxonomy" id="85310"/>
    <lineage>
        <taxon>Eukaryota</taxon>
        <taxon>Metazoa</taxon>
        <taxon>Ecdysozoa</taxon>
        <taxon>Arthropoda</taxon>
        <taxon>Hexapoda</taxon>
        <taxon>Insecta</taxon>
        <taxon>Pterygota</taxon>
        <taxon>Neoptera</taxon>
        <taxon>Paraneoptera</taxon>
        <taxon>Hemiptera</taxon>
        <taxon>Heteroptera</taxon>
        <taxon>Panheteroptera</taxon>
        <taxon>Pentatomomorpha</taxon>
        <taxon>Pentatomoidea</taxon>
        <taxon>Pentatomidae</taxon>
        <taxon>Pentatominae</taxon>
        <taxon>Nezara</taxon>
    </lineage>
</organism>
<evidence type="ECO:0000256" key="14">
    <source>
        <dbReference type="ARBA" id="ARBA00023015"/>
    </source>
</evidence>
<dbReference type="FunFam" id="3.30.70.330:FF:000202">
    <property type="entry name" value="HIV Tat-specific factor 1"/>
    <property type="match status" value="1"/>
</dbReference>
<keyword evidence="5" id="KW-1017">Isopeptide bond</keyword>
<protein>
    <recommendedName>
        <fullName evidence="21">17S U2 SnRNP complex component HTATSF1</fullName>
    </recommendedName>
</protein>
<dbReference type="GO" id="GO:0000398">
    <property type="term" value="P:mRNA splicing, via spliceosome"/>
    <property type="evidence" value="ECO:0007669"/>
    <property type="project" value="InterPro"/>
</dbReference>
<evidence type="ECO:0000256" key="12">
    <source>
        <dbReference type="ARBA" id="ARBA00022884"/>
    </source>
</evidence>
<keyword evidence="17" id="KW-0508">mRNA splicing</keyword>
<gene>
    <name evidence="25" type="ORF">NEZAVI_LOCUS1097</name>
</gene>
<evidence type="ECO:0000313" key="25">
    <source>
        <dbReference type="EMBL" id="CAH1389771.1"/>
    </source>
</evidence>
<feature type="domain" description="RRM" evidence="24">
    <location>
        <begin position="364"/>
        <end position="449"/>
    </location>
</feature>
<evidence type="ECO:0000256" key="7">
    <source>
        <dbReference type="ARBA" id="ARBA00022664"/>
    </source>
</evidence>
<keyword evidence="4" id="KW-0158">Chromosome</keyword>
<dbReference type="CDD" id="cd12281">
    <property type="entry name" value="RRM1_TatSF1_like"/>
    <property type="match status" value="1"/>
</dbReference>
<comment type="subcellular location">
    <subcellularLocation>
        <location evidence="2">Chromosome</location>
    </subcellularLocation>
    <subcellularLocation>
        <location evidence="1">Nucleus</location>
    </subcellularLocation>
</comment>
<evidence type="ECO:0000256" key="20">
    <source>
        <dbReference type="ARBA" id="ARBA00062124"/>
    </source>
</evidence>
<comment type="subunit">
    <text evidence="20">Component of the 17S U2 SnRNP complex, a ribonucleoprotein complex that contains small nuclear RNA (snRNA) U2 and a number of specific proteins. Within the 17S U2 SnRNP complex, interacts (via UHM region) directly with SF3B1. Component of a complex which is at least composed of HTATSF1/Tat-SF1, the P-TEFb complex components CDK9 and CCNT1, RNA polymerase II, SUPT5H, and NCL/nucleolin. Interacts with GTF2F2/RAP30 and POLR2A. Interacts with TCERG1/CA150. Interacts with (poly-ADP-ribosylated) RPA1; promoting HTATSF1 recruitment to DNA damage sites. Interacts (when phosphorylated) with TOPBP1; promoting recruitment of TOPBP1 to DNA damage sites during S-phase.</text>
</comment>
<keyword evidence="15" id="KW-0010">Activator</keyword>
<dbReference type="GO" id="GO:0005686">
    <property type="term" value="C:U2 snRNP"/>
    <property type="evidence" value="ECO:0007669"/>
    <property type="project" value="TreeGrafter"/>
</dbReference>
<dbReference type="GO" id="GO:0006281">
    <property type="term" value="P:DNA repair"/>
    <property type="evidence" value="ECO:0007669"/>
    <property type="project" value="UniProtKB-KW"/>
</dbReference>
<keyword evidence="18" id="KW-0234">DNA repair</keyword>
<keyword evidence="19" id="KW-0539">Nucleus</keyword>
<keyword evidence="16" id="KW-0804">Transcription</keyword>
<evidence type="ECO:0000256" key="13">
    <source>
        <dbReference type="ARBA" id="ARBA00022990"/>
    </source>
</evidence>
<keyword evidence="6" id="KW-0597">Phosphoprotein</keyword>
<feature type="region of interest" description="Disordered" evidence="23">
    <location>
        <begin position="105"/>
        <end position="151"/>
    </location>
</feature>
<evidence type="ECO:0000256" key="19">
    <source>
        <dbReference type="ARBA" id="ARBA00023242"/>
    </source>
</evidence>
<evidence type="ECO:0000256" key="10">
    <source>
        <dbReference type="ARBA" id="ARBA00022763"/>
    </source>
</evidence>
<evidence type="ECO:0000256" key="3">
    <source>
        <dbReference type="ARBA" id="ARBA00007747"/>
    </source>
</evidence>
<evidence type="ECO:0000256" key="15">
    <source>
        <dbReference type="ARBA" id="ARBA00023159"/>
    </source>
</evidence>
<dbReference type="GO" id="GO:0005694">
    <property type="term" value="C:chromosome"/>
    <property type="evidence" value="ECO:0007669"/>
    <property type="project" value="UniProtKB-SubCell"/>
</dbReference>
<evidence type="ECO:0000256" key="8">
    <source>
        <dbReference type="ARBA" id="ARBA00022728"/>
    </source>
</evidence>
<dbReference type="InterPro" id="IPR003954">
    <property type="entry name" value="RRM_euk-type"/>
</dbReference>
<dbReference type="FunFam" id="3.30.70.330:FF:000105">
    <property type="entry name" value="HIV Tat-specific factor 1 homolog"/>
    <property type="match status" value="1"/>
</dbReference>
<evidence type="ECO:0000256" key="16">
    <source>
        <dbReference type="ARBA" id="ARBA00023163"/>
    </source>
</evidence>
<dbReference type="GO" id="GO:0003723">
    <property type="term" value="F:RNA binding"/>
    <property type="evidence" value="ECO:0007669"/>
    <property type="project" value="UniProtKB-UniRule"/>
</dbReference>
<dbReference type="Gene3D" id="3.30.70.330">
    <property type="match status" value="2"/>
</dbReference>
<dbReference type="EMBL" id="OV725077">
    <property type="protein sequence ID" value="CAH1389771.1"/>
    <property type="molecule type" value="Genomic_DNA"/>
</dbReference>
<feature type="region of interest" description="Disordered" evidence="23">
    <location>
        <begin position="483"/>
        <end position="519"/>
    </location>
</feature>
<feature type="compositionally biased region" description="Polar residues" evidence="23">
    <location>
        <begin position="138"/>
        <end position="149"/>
    </location>
</feature>
<dbReference type="OrthoDB" id="10258585at2759"/>
<feature type="compositionally biased region" description="Basic and acidic residues" evidence="23">
    <location>
        <begin position="186"/>
        <end position="212"/>
    </location>
</feature>
<evidence type="ECO:0000313" key="26">
    <source>
        <dbReference type="Proteomes" id="UP001152798"/>
    </source>
</evidence>
<evidence type="ECO:0000256" key="9">
    <source>
        <dbReference type="ARBA" id="ARBA00022737"/>
    </source>
</evidence>
<proteinExistence type="inferred from homology"/>
<keyword evidence="13" id="KW-0007">Acetylation</keyword>
<evidence type="ECO:0000256" key="21">
    <source>
        <dbReference type="ARBA" id="ARBA00073773"/>
    </source>
</evidence>
<keyword evidence="7" id="KW-0507">mRNA processing</keyword>
<feature type="compositionally biased region" description="Polar residues" evidence="23">
    <location>
        <begin position="501"/>
        <end position="510"/>
    </location>
</feature>
<evidence type="ECO:0000256" key="22">
    <source>
        <dbReference type="PROSITE-ProRule" id="PRU00176"/>
    </source>
</evidence>
<evidence type="ECO:0000256" key="6">
    <source>
        <dbReference type="ARBA" id="ARBA00022553"/>
    </source>
</evidence>
<dbReference type="SMART" id="SM00360">
    <property type="entry name" value="RRM"/>
    <property type="match status" value="2"/>
</dbReference>
<dbReference type="InterPro" id="IPR034393">
    <property type="entry name" value="TatSF1-like"/>
</dbReference>
<comment type="similarity">
    <text evidence="3">Belongs to the HTATSF1 family.</text>
</comment>
<dbReference type="PROSITE" id="PS50102">
    <property type="entry name" value="RRM"/>
    <property type="match status" value="2"/>
</dbReference>
<evidence type="ECO:0000256" key="2">
    <source>
        <dbReference type="ARBA" id="ARBA00004286"/>
    </source>
</evidence>
<dbReference type="CDD" id="cd12282">
    <property type="entry name" value="RRM2_TatSF1_like"/>
    <property type="match status" value="1"/>
</dbReference>
<dbReference type="InterPro" id="IPR012677">
    <property type="entry name" value="Nucleotide-bd_a/b_plait_sf"/>
</dbReference>
<dbReference type="InterPro" id="IPR000504">
    <property type="entry name" value="RRM_dom"/>
</dbReference>
<feature type="compositionally biased region" description="Acidic residues" evidence="23">
    <location>
        <begin position="112"/>
        <end position="124"/>
    </location>
</feature>
<keyword evidence="14" id="KW-0805">Transcription regulation</keyword>
<evidence type="ECO:0000256" key="18">
    <source>
        <dbReference type="ARBA" id="ARBA00023204"/>
    </source>
</evidence>
<dbReference type="AlphaFoldDB" id="A0A9P0E111"/>
<keyword evidence="12 22" id="KW-0694">RNA-binding</keyword>
<reference evidence="25" key="1">
    <citation type="submission" date="2022-01" db="EMBL/GenBank/DDBJ databases">
        <authorList>
            <person name="King R."/>
        </authorList>
    </citation>
    <scope>NUCLEOTIDE SEQUENCE</scope>
</reference>
<evidence type="ECO:0000256" key="11">
    <source>
        <dbReference type="ARBA" id="ARBA00022843"/>
    </source>
</evidence>
<dbReference type="InterPro" id="IPR034392">
    <property type="entry name" value="TatSF1-like_RRM1"/>
</dbReference>
<evidence type="ECO:0000256" key="5">
    <source>
        <dbReference type="ARBA" id="ARBA00022499"/>
    </source>
</evidence>
<evidence type="ECO:0000256" key="4">
    <source>
        <dbReference type="ARBA" id="ARBA00022454"/>
    </source>
</evidence>